<gene>
    <name evidence="1" type="ORF">JZ751_018512</name>
</gene>
<organism evidence="1 2">
    <name type="scientific">Albula glossodonta</name>
    <name type="common">roundjaw bonefish</name>
    <dbReference type="NCBI Taxonomy" id="121402"/>
    <lineage>
        <taxon>Eukaryota</taxon>
        <taxon>Metazoa</taxon>
        <taxon>Chordata</taxon>
        <taxon>Craniata</taxon>
        <taxon>Vertebrata</taxon>
        <taxon>Euteleostomi</taxon>
        <taxon>Actinopterygii</taxon>
        <taxon>Neopterygii</taxon>
        <taxon>Teleostei</taxon>
        <taxon>Albuliformes</taxon>
        <taxon>Albulidae</taxon>
        <taxon>Albula</taxon>
    </lineage>
</organism>
<keyword evidence="2" id="KW-1185">Reference proteome</keyword>
<reference evidence="1" key="1">
    <citation type="thesis" date="2021" institute="BYU ScholarsArchive" country="Provo, UT, USA">
        <title>Applications of and Algorithms for Genome Assembly and Genomic Analyses with an Emphasis on Marine Teleosts.</title>
        <authorList>
            <person name="Pickett B.D."/>
        </authorList>
    </citation>
    <scope>NUCLEOTIDE SEQUENCE</scope>
    <source>
        <strain evidence="1">HI-2016</strain>
    </source>
</reference>
<dbReference type="EMBL" id="JAFBMS010000032">
    <property type="protein sequence ID" value="KAG9341790.1"/>
    <property type="molecule type" value="Genomic_DNA"/>
</dbReference>
<sequence length="216" mass="23966">MGLAPSAQEKMEFQRAVGAHIYEAMLQEGALPDVGIDYSLLDNSGLRSGPAARGYFRELKKHVDSKAPAYLRELMGKLAAFTEEPKVTGLLTLAVAVVIETAYASRRLPPQGAAVTEEKLSELQNLAEEYLKRHRMYLSDERKLREDTERLEGQVSYLLTQIKNAILKDGHASSRTLKHWANGAAFHVQAEVPELAQRCSALVLDNHSMCLVFLST</sequence>
<name>A0A8T2NRJ9_9TELE</name>
<comment type="caution">
    <text evidence="1">The sequence shown here is derived from an EMBL/GenBank/DDBJ whole genome shotgun (WGS) entry which is preliminary data.</text>
</comment>
<dbReference type="AlphaFoldDB" id="A0A8T2NRJ9"/>
<evidence type="ECO:0000313" key="2">
    <source>
        <dbReference type="Proteomes" id="UP000824540"/>
    </source>
</evidence>
<protein>
    <submittedName>
        <fullName evidence="1">Uncharacterized protein</fullName>
    </submittedName>
</protein>
<evidence type="ECO:0000313" key="1">
    <source>
        <dbReference type="EMBL" id="KAG9341790.1"/>
    </source>
</evidence>
<accession>A0A8T2NRJ9</accession>
<proteinExistence type="predicted"/>
<dbReference type="Proteomes" id="UP000824540">
    <property type="component" value="Unassembled WGS sequence"/>
</dbReference>
<dbReference type="OrthoDB" id="8850944at2759"/>